<gene>
    <name evidence="1" type="ORF">A9Q93_05425</name>
</gene>
<reference evidence="2" key="1">
    <citation type="journal article" date="2017" name="Proc. Natl. Acad. Sci. U.S.A.">
        <title>Simulation of Deepwater Horizon oil plume reveals substrate specialization within a complex community of hydrocarbon-degraders.</title>
        <authorList>
            <person name="Hu P."/>
            <person name="Dubinsky E.A."/>
            <person name="Probst A.J."/>
            <person name="Wang J."/>
            <person name="Sieber C.M.K."/>
            <person name="Tom L.M."/>
            <person name="Gardinali P."/>
            <person name="Banfield J.F."/>
            <person name="Atlas R.M."/>
            <person name="Andersen G.L."/>
        </authorList>
    </citation>
    <scope>NUCLEOTIDE SEQUENCE [LARGE SCALE GENOMIC DNA]</scope>
</reference>
<dbReference type="EMBL" id="MAAX01000089">
    <property type="protein sequence ID" value="OUS16707.1"/>
    <property type="molecule type" value="Genomic_DNA"/>
</dbReference>
<sequence length="309" mass="36318">MIKELTTSYLNSLDAEDFKKLLLQDIFTDRLNEDSSDFFIKLIEYIYPLMEDIDKNQLSKLAIAASSFYNYILFIDKVVDRGIDHFENDSYKNRVIEATSAIELSTIELYSLFKNNLQFWEKYRIYKTQYFEAIFEERAISSEKTIIDSISFERIAKGKHALAEFLVVSMFMLNKSELNTEHKERQVLKCVQNIFIAMQIYDDIEDFAEDSENDIWTYPQSTLKELIDSENIVLTEKQEHLKLQLFYVSGTAEDLLRYGLKKLNESKNITTDLKLFQLESFIDGLIDKIGKKIELINTLINRAKLKQQK</sequence>
<dbReference type="Proteomes" id="UP000196102">
    <property type="component" value="Unassembled WGS sequence"/>
</dbReference>
<comment type="caution">
    <text evidence="1">The sequence shown here is derived from an EMBL/GenBank/DDBJ whole genome shotgun (WGS) entry which is preliminary data.</text>
</comment>
<evidence type="ECO:0000313" key="2">
    <source>
        <dbReference type="Proteomes" id="UP000196102"/>
    </source>
</evidence>
<name>A0A1Z8B2A6_9FLAO</name>
<accession>A0A1Z8B2A6</accession>
<proteinExistence type="predicted"/>
<dbReference type="AlphaFoldDB" id="A0A1Z8B2A6"/>
<dbReference type="RefSeq" id="WP_303686382.1">
    <property type="nucleotide sequence ID" value="NZ_CAJXYO010000010.1"/>
</dbReference>
<evidence type="ECO:0000313" key="1">
    <source>
        <dbReference type="EMBL" id="OUS16707.1"/>
    </source>
</evidence>
<organism evidence="1 2">
    <name type="scientific">Nonlabens dokdonensis</name>
    <dbReference type="NCBI Taxonomy" id="328515"/>
    <lineage>
        <taxon>Bacteria</taxon>
        <taxon>Pseudomonadati</taxon>
        <taxon>Bacteroidota</taxon>
        <taxon>Flavobacteriia</taxon>
        <taxon>Flavobacteriales</taxon>
        <taxon>Flavobacteriaceae</taxon>
        <taxon>Nonlabens</taxon>
    </lineage>
</organism>
<protein>
    <submittedName>
        <fullName evidence="1">Uncharacterized protein</fullName>
    </submittedName>
</protein>